<keyword evidence="4" id="KW-0547">Nucleotide-binding</keyword>
<keyword evidence="2 4" id="KW-0808">Transferase</keyword>
<name>A0A7C1E3C5_9CREN</name>
<dbReference type="PANTHER" id="PTHR21342">
    <property type="entry name" value="PHOSPHOPANTETHEINE ADENYLYLTRANSFERASE"/>
    <property type="match status" value="1"/>
</dbReference>
<dbReference type="GO" id="GO:0005737">
    <property type="term" value="C:cytoplasm"/>
    <property type="evidence" value="ECO:0007669"/>
    <property type="project" value="UniProtKB-SubCell"/>
</dbReference>
<evidence type="ECO:0000256" key="5">
    <source>
        <dbReference type="NCBIfam" id="TIGR01527"/>
    </source>
</evidence>
<dbReference type="EC" id="2.7.7.1" evidence="4 5"/>
<evidence type="ECO:0000313" key="7">
    <source>
        <dbReference type="EMBL" id="HDS11162.1"/>
    </source>
</evidence>
<feature type="domain" description="Cytidyltransferase-like" evidence="6">
    <location>
        <begin position="15"/>
        <end position="73"/>
    </location>
</feature>
<accession>A0A7C1E3C5</accession>
<dbReference type="InterPro" id="IPR004821">
    <property type="entry name" value="Cyt_trans-like"/>
</dbReference>
<dbReference type="AlphaFoldDB" id="A0A7C1E3C5"/>
<dbReference type="NCBIfam" id="NF002243">
    <property type="entry name" value="PRK01153.1"/>
    <property type="match status" value="1"/>
</dbReference>
<reference evidence="7" key="1">
    <citation type="journal article" date="2020" name="mSystems">
        <title>Genome- and Community-Level Interaction Insights into Carbon Utilization and Element Cycling Functions of Hydrothermarchaeota in Hydrothermal Sediment.</title>
        <authorList>
            <person name="Zhou Z."/>
            <person name="Liu Y."/>
            <person name="Xu W."/>
            <person name="Pan J."/>
            <person name="Luo Z.H."/>
            <person name="Li M."/>
        </authorList>
    </citation>
    <scope>NUCLEOTIDE SEQUENCE [LARGE SCALE GENOMIC DNA]</scope>
    <source>
        <strain evidence="7">SpSt-123</strain>
    </source>
</reference>
<dbReference type="Gene3D" id="3.40.50.620">
    <property type="entry name" value="HUPs"/>
    <property type="match status" value="1"/>
</dbReference>
<dbReference type="GO" id="GO:0009435">
    <property type="term" value="P:NAD+ biosynthetic process"/>
    <property type="evidence" value="ECO:0007669"/>
    <property type="project" value="UniProtKB-UniRule"/>
</dbReference>
<dbReference type="Pfam" id="PF01467">
    <property type="entry name" value="CTP_transf_like"/>
    <property type="match status" value="1"/>
</dbReference>
<keyword evidence="4" id="KW-0067">ATP-binding</keyword>
<dbReference type="UniPathway" id="UPA00253">
    <property type="reaction ID" value="UER00600"/>
</dbReference>
<dbReference type="InterPro" id="IPR014729">
    <property type="entry name" value="Rossmann-like_a/b/a_fold"/>
</dbReference>
<evidence type="ECO:0000256" key="1">
    <source>
        <dbReference type="ARBA" id="ARBA00010124"/>
    </source>
</evidence>
<keyword evidence="4" id="KW-0520">NAD</keyword>
<evidence type="ECO:0000256" key="4">
    <source>
        <dbReference type="HAMAP-Rule" id="MF_00243"/>
    </source>
</evidence>
<sequence length="186" mass="20892">MPYPTVACGCEKRVVFPGRFQPVHKGHVHALGWLSGRFDEIIVVVGSAQKSHSVDNPFTAGERILMLREALREGGVDLSKFIFVPVPDIEYNSLWVRYVETLVPPFMYAASRNPLVKTLFEESGYKVVEPPVINRREYSGRFIRSLMLKGDESWRELVPSSVARIIDEVGGVARLRTVSGTDEEVS</sequence>
<dbReference type="EMBL" id="DSDY01000183">
    <property type="protein sequence ID" value="HDS11162.1"/>
    <property type="molecule type" value="Genomic_DNA"/>
</dbReference>
<dbReference type="GO" id="GO:0005524">
    <property type="term" value="F:ATP binding"/>
    <property type="evidence" value="ECO:0007669"/>
    <property type="project" value="UniProtKB-KW"/>
</dbReference>
<protein>
    <recommendedName>
        <fullName evidence="4 5">Nicotinamide-nucleotide adenylyltransferase</fullName>
        <ecNumber evidence="4 5">2.7.7.1</ecNumber>
    </recommendedName>
    <alternativeName>
        <fullName evidence="4">NAD(+) diphosphorylase</fullName>
    </alternativeName>
    <alternativeName>
        <fullName evidence="4">NAD(+) pyrophosphorylase</fullName>
    </alternativeName>
    <alternativeName>
        <fullName evidence="4">NMN adenylyltransferase</fullName>
    </alternativeName>
</protein>
<comment type="similarity">
    <text evidence="1 4">Belongs to the archaeal NMN adenylyltransferase family.</text>
</comment>
<evidence type="ECO:0000259" key="6">
    <source>
        <dbReference type="Pfam" id="PF01467"/>
    </source>
</evidence>
<proteinExistence type="inferred from homology"/>
<comment type="catalytic activity">
    <reaction evidence="4">
        <text>beta-nicotinamide D-ribonucleotide + ATP + H(+) = diphosphate + NAD(+)</text>
        <dbReference type="Rhea" id="RHEA:21360"/>
        <dbReference type="ChEBI" id="CHEBI:14649"/>
        <dbReference type="ChEBI" id="CHEBI:15378"/>
        <dbReference type="ChEBI" id="CHEBI:30616"/>
        <dbReference type="ChEBI" id="CHEBI:33019"/>
        <dbReference type="ChEBI" id="CHEBI:57540"/>
        <dbReference type="EC" id="2.7.7.1"/>
    </reaction>
</comment>
<evidence type="ECO:0000256" key="3">
    <source>
        <dbReference type="ARBA" id="ARBA00022695"/>
    </source>
</evidence>
<keyword evidence="4" id="KW-0963">Cytoplasm</keyword>
<dbReference type="InterPro" id="IPR006418">
    <property type="entry name" value="NMN_Atrans_arc"/>
</dbReference>
<dbReference type="NCBIfam" id="TIGR00125">
    <property type="entry name" value="cyt_tran_rel"/>
    <property type="match status" value="1"/>
</dbReference>
<keyword evidence="4" id="KW-0662">Pyridine nucleotide biosynthesis</keyword>
<comment type="caution">
    <text evidence="7">The sequence shown here is derived from an EMBL/GenBank/DDBJ whole genome shotgun (WGS) entry which is preliminary data.</text>
</comment>
<comment type="pathway">
    <text evidence="4">Cofactor biosynthesis; NAD(+) biosynthesis; NAD(+) from nicotinamide D-ribonucleotide: step 1/1.</text>
</comment>
<dbReference type="GO" id="GO:0000309">
    <property type="term" value="F:nicotinamide-nucleotide adenylyltransferase activity"/>
    <property type="evidence" value="ECO:0007669"/>
    <property type="project" value="UniProtKB-UniRule"/>
</dbReference>
<comment type="subcellular location">
    <subcellularLocation>
        <location evidence="4">Cytoplasm</location>
    </subcellularLocation>
</comment>
<dbReference type="NCBIfam" id="TIGR01527">
    <property type="entry name" value="arch_NMN_Atrans"/>
    <property type="match status" value="1"/>
</dbReference>
<organism evidence="7">
    <name type="scientific">Fervidicoccus fontis</name>
    <dbReference type="NCBI Taxonomy" id="683846"/>
    <lineage>
        <taxon>Archaea</taxon>
        <taxon>Thermoproteota</taxon>
        <taxon>Thermoprotei</taxon>
        <taxon>Fervidicoccales</taxon>
        <taxon>Fervidicoccaceae</taxon>
        <taxon>Fervidicoccus</taxon>
    </lineage>
</organism>
<keyword evidence="3 4" id="KW-0548">Nucleotidyltransferase</keyword>
<gene>
    <name evidence="7" type="ORF">ENO04_06090</name>
</gene>
<dbReference type="HAMAP" id="MF_00243">
    <property type="entry name" value="NMN_adenylyltr"/>
    <property type="match status" value="1"/>
</dbReference>
<dbReference type="PANTHER" id="PTHR21342:SF0">
    <property type="entry name" value="BIFUNCTIONAL NMN ADENYLYLTRANSFERASE_NUDIX HYDROLASE"/>
    <property type="match status" value="1"/>
</dbReference>
<evidence type="ECO:0000256" key="2">
    <source>
        <dbReference type="ARBA" id="ARBA00022679"/>
    </source>
</evidence>
<dbReference type="SUPFAM" id="SSF52374">
    <property type="entry name" value="Nucleotidylyl transferase"/>
    <property type="match status" value="1"/>
</dbReference>